<dbReference type="AlphaFoldDB" id="R7QI21"/>
<sequence>MNVIIPMAGLGSRFSNCGYTVPKPLICIAGIPMVVQLLSNLKLHSEDAVYIGLQRAVEREHQVLATIKAYLQKTGISLFPVYFDSPTRGAAETLHKIIGHLNARHRQRRTVSLDCDTIYFYDILSEIRNIPADSGSLCFFEDEGEESIFSYVRFDEASKAVTEIQEKVKISSHANTGAYGFRNAVELSKHLGKVLAKPVPEIGEFHTSTVIAEMIREGLRFQAVPVPIEDFACVGTPKQLRAFLESPIRTKSIQKGHKILFDLSSISNLPRNVPLLEDVMSVCLPDQFLQFILKMKKDGLEVELSVNEDLSSFEKLSSCEDAPGESEFIFSTWISRRRASAKGSLFPVNDSFEKIVGWV</sequence>
<dbReference type="Gramene" id="CDF37050">
    <property type="protein sequence ID" value="CDF37050"/>
    <property type="gene ID" value="CHC_T00005232001"/>
</dbReference>
<dbReference type="PhylomeDB" id="R7QI21"/>
<protein>
    <recommendedName>
        <fullName evidence="3">Nucleotidyl transferase domain-containing protein</fullName>
    </recommendedName>
</protein>
<keyword evidence="2" id="KW-1185">Reference proteome</keyword>
<dbReference type="Gene3D" id="3.90.550.10">
    <property type="entry name" value="Spore Coat Polysaccharide Biosynthesis Protein SpsA, Chain A"/>
    <property type="match status" value="1"/>
</dbReference>
<organism evidence="1 2">
    <name type="scientific">Chondrus crispus</name>
    <name type="common">Carrageen Irish moss</name>
    <name type="synonym">Polymorpha crispa</name>
    <dbReference type="NCBI Taxonomy" id="2769"/>
    <lineage>
        <taxon>Eukaryota</taxon>
        <taxon>Rhodophyta</taxon>
        <taxon>Florideophyceae</taxon>
        <taxon>Rhodymeniophycidae</taxon>
        <taxon>Gigartinales</taxon>
        <taxon>Gigartinaceae</taxon>
        <taxon>Chondrus</taxon>
    </lineage>
</organism>
<dbReference type="EMBL" id="HG001812">
    <property type="protein sequence ID" value="CDF37050.1"/>
    <property type="molecule type" value="Genomic_DNA"/>
</dbReference>
<reference evidence="2" key="1">
    <citation type="journal article" date="2013" name="Proc. Natl. Acad. Sci. U.S.A.">
        <title>Genome structure and metabolic features in the red seaweed Chondrus crispus shed light on evolution of the Archaeplastida.</title>
        <authorList>
            <person name="Collen J."/>
            <person name="Porcel B."/>
            <person name="Carre W."/>
            <person name="Ball S.G."/>
            <person name="Chaparro C."/>
            <person name="Tonon T."/>
            <person name="Barbeyron T."/>
            <person name="Michel G."/>
            <person name="Noel B."/>
            <person name="Valentin K."/>
            <person name="Elias M."/>
            <person name="Artiguenave F."/>
            <person name="Arun A."/>
            <person name="Aury J.M."/>
            <person name="Barbosa-Neto J.F."/>
            <person name="Bothwell J.H."/>
            <person name="Bouget F.Y."/>
            <person name="Brillet L."/>
            <person name="Cabello-Hurtado F."/>
            <person name="Capella-Gutierrez S."/>
            <person name="Charrier B."/>
            <person name="Cladiere L."/>
            <person name="Cock J.M."/>
            <person name="Coelho S.M."/>
            <person name="Colleoni C."/>
            <person name="Czjzek M."/>
            <person name="Da Silva C."/>
            <person name="Delage L."/>
            <person name="Denoeud F."/>
            <person name="Deschamps P."/>
            <person name="Dittami S.M."/>
            <person name="Gabaldon T."/>
            <person name="Gachon C.M."/>
            <person name="Groisillier A."/>
            <person name="Herve C."/>
            <person name="Jabbari K."/>
            <person name="Katinka M."/>
            <person name="Kloareg B."/>
            <person name="Kowalczyk N."/>
            <person name="Labadie K."/>
            <person name="Leblanc C."/>
            <person name="Lopez P.J."/>
            <person name="McLachlan D.H."/>
            <person name="Meslet-Cladiere L."/>
            <person name="Moustafa A."/>
            <person name="Nehr Z."/>
            <person name="Nyvall Collen P."/>
            <person name="Panaud O."/>
            <person name="Partensky F."/>
            <person name="Poulain J."/>
            <person name="Rensing S.A."/>
            <person name="Rousvoal S."/>
            <person name="Samson G."/>
            <person name="Symeonidi A."/>
            <person name="Weissenbach J."/>
            <person name="Zambounis A."/>
            <person name="Wincker P."/>
            <person name="Boyen C."/>
        </authorList>
    </citation>
    <scope>NUCLEOTIDE SEQUENCE [LARGE SCALE GENOMIC DNA]</scope>
    <source>
        <strain evidence="2">cv. Stackhouse</strain>
    </source>
</reference>
<dbReference type="KEGG" id="ccp:CHC_T00005232001"/>
<dbReference type="InterPro" id="IPR029044">
    <property type="entry name" value="Nucleotide-diphossugar_trans"/>
</dbReference>
<gene>
    <name evidence="1" type="ORF">CHC_T00005232001</name>
</gene>
<evidence type="ECO:0000313" key="2">
    <source>
        <dbReference type="Proteomes" id="UP000012073"/>
    </source>
</evidence>
<dbReference type="SUPFAM" id="SSF53448">
    <property type="entry name" value="Nucleotide-diphospho-sugar transferases"/>
    <property type="match status" value="1"/>
</dbReference>
<dbReference type="RefSeq" id="XP_005716869.1">
    <property type="nucleotide sequence ID" value="XM_005716812.1"/>
</dbReference>
<dbReference type="OrthoDB" id="10259470at2759"/>
<proteinExistence type="predicted"/>
<name>R7QI21_CHOCR</name>
<evidence type="ECO:0008006" key="3">
    <source>
        <dbReference type="Google" id="ProtNLM"/>
    </source>
</evidence>
<accession>R7QI21</accession>
<dbReference type="Proteomes" id="UP000012073">
    <property type="component" value="Unassembled WGS sequence"/>
</dbReference>
<dbReference type="OMA" id="IAPLYNH"/>
<evidence type="ECO:0000313" key="1">
    <source>
        <dbReference type="EMBL" id="CDF37050.1"/>
    </source>
</evidence>
<dbReference type="GeneID" id="17324582"/>